<dbReference type="InterPro" id="IPR001173">
    <property type="entry name" value="Glyco_trans_2-like"/>
</dbReference>
<evidence type="ECO:0000313" key="3">
    <source>
        <dbReference type="EMBL" id="BBU68359.1"/>
    </source>
</evidence>
<dbReference type="Pfam" id="PF00535">
    <property type="entry name" value="Glycos_transf_2"/>
    <property type="match status" value="1"/>
</dbReference>
<protein>
    <submittedName>
        <fullName evidence="3">LPS biosynthesis</fullName>
    </submittedName>
</protein>
<dbReference type="PANTHER" id="PTHR43630">
    <property type="entry name" value="POLY-BETA-1,6-N-ACETYL-D-GLUCOSAMINE SYNTHASE"/>
    <property type="match status" value="1"/>
</dbReference>
<dbReference type="AlphaFoldDB" id="A0A679IDK0"/>
<dbReference type="InterPro" id="IPR029044">
    <property type="entry name" value="Nucleotide-diphossugar_trans"/>
</dbReference>
<dbReference type="EMBL" id="AP022345">
    <property type="protein sequence ID" value="BBU68359.1"/>
    <property type="molecule type" value="Genomic_DNA"/>
</dbReference>
<accession>A0A679IDK0</accession>
<sequence length="259" mass="28871">MSEKLPLSLVLITCNAASRLRDVLASVPFASEIILVDSGSTDETAAIAVEFGAQVVHHPWAGFGPQKAHAVSLASNDWVLCLDADEALSPRLATSIQRAFSKGLPDYPVYRFARCNVFMGRPLKHGEGYPDYNTRLFRKDAARWSDDIVHEHVLSDLPPRTLEGDLLHYSADDLKAYLDKQNRYTSLAAERAMARGESAPLARMLLSPVTRFLKFWLVRGGWQDGLPGFVHIAIGCQNSFMKYVKLRELRRQAGLSDQE</sequence>
<evidence type="ECO:0000313" key="4">
    <source>
        <dbReference type="Proteomes" id="UP000463961"/>
    </source>
</evidence>
<dbReference type="RefSeq" id="WP_162048722.1">
    <property type="nucleotide sequence ID" value="NZ_AP019011.1"/>
</dbReference>
<comment type="similarity">
    <text evidence="1">Belongs to the glycosyltransferase 2 family. WaaE/KdtX subfamily.</text>
</comment>
<dbReference type="Gene3D" id="3.90.550.10">
    <property type="entry name" value="Spore Coat Polysaccharide Biosynthesis Protein SpsA, Chain A"/>
    <property type="match status" value="1"/>
</dbReference>
<dbReference type="CDD" id="cd02511">
    <property type="entry name" value="Beta4Glucosyltransferase"/>
    <property type="match status" value="1"/>
</dbReference>
<evidence type="ECO:0000256" key="1">
    <source>
        <dbReference type="ARBA" id="ARBA00038494"/>
    </source>
</evidence>
<dbReference type="Proteomes" id="UP000463961">
    <property type="component" value="Chromosome"/>
</dbReference>
<feature type="domain" description="Glycosyltransferase 2-like" evidence="2">
    <location>
        <begin position="8"/>
        <end position="139"/>
    </location>
</feature>
<keyword evidence="4" id="KW-1185">Reference proteome</keyword>
<dbReference type="OrthoDB" id="9815923at2"/>
<dbReference type="PANTHER" id="PTHR43630:SF2">
    <property type="entry name" value="GLYCOSYLTRANSFERASE"/>
    <property type="match status" value="1"/>
</dbReference>
<dbReference type="SUPFAM" id="SSF53448">
    <property type="entry name" value="Nucleotide-diphospho-sugar transferases"/>
    <property type="match status" value="1"/>
</dbReference>
<evidence type="ECO:0000259" key="2">
    <source>
        <dbReference type="Pfam" id="PF00535"/>
    </source>
</evidence>
<gene>
    <name evidence="3" type="ORF">ICHIAU1_06420</name>
</gene>
<reference evidence="4" key="1">
    <citation type="submission" date="2020-01" db="EMBL/GenBank/DDBJ databases">
        <title>Phosphoaccumulans saitamaens gen. nov., sp. nov., a polyphosphate accumulating bacterium isolated from surface river water.</title>
        <authorList>
            <person name="Watanabe K."/>
            <person name="Suda W."/>
        </authorList>
    </citation>
    <scope>NUCLEOTIDE SEQUENCE [LARGE SCALE GENOMIC DNA]</scope>
    <source>
        <strain evidence="4">ICHIAU1</strain>
    </source>
</reference>
<proteinExistence type="inferred from homology"/>
<organism evidence="3 4">
    <name type="scientific">Fluviibacter phosphoraccumulans</name>
    <dbReference type="NCBI Taxonomy" id="1751046"/>
    <lineage>
        <taxon>Bacteria</taxon>
        <taxon>Pseudomonadati</taxon>
        <taxon>Pseudomonadota</taxon>
        <taxon>Betaproteobacteria</taxon>
        <taxon>Rhodocyclales</taxon>
        <taxon>Fluviibacteraceae</taxon>
        <taxon>Fluviibacter</taxon>
    </lineage>
</organism>
<name>A0A679IDK0_9RHOO</name>